<sequence>MTSPRPVASELFVQGDRGVDEGEVGERLRELPSCSPVTAISSACSPTWLP</sequence>
<dbReference type="EMBL" id="JAAMPJ010000007">
    <property type="protein sequence ID" value="NGY62198.1"/>
    <property type="molecule type" value="Genomic_DNA"/>
</dbReference>
<evidence type="ECO:0000313" key="1">
    <source>
        <dbReference type="EMBL" id="NGY62198.1"/>
    </source>
</evidence>
<organism evidence="1 2">
    <name type="scientific">Lentzea alba</name>
    <dbReference type="NCBI Taxonomy" id="2714351"/>
    <lineage>
        <taxon>Bacteria</taxon>
        <taxon>Bacillati</taxon>
        <taxon>Actinomycetota</taxon>
        <taxon>Actinomycetes</taxon>
        <taxon>Pseudonocardiales</taxon>
        <taxon>Pseudonocardiaceae</taxon>
        <taxon>Lentzea</taxon>
    </lineage>
</organism>
<name>A0A7C9VYI1_9PSEU</name>
<evidence type="ECO:0000313" key="2">
    <source>
        <dbReference type="Proteomes" id="UP000481360"/>
    </source>
</evidence>
<gene>
    <name evidence="1" type="ORF">G7043_25035</name>
</gene>
<dbReference type="AlphaFoldDB" id="A0A7C9VYI1"/>
<keyword evidence="2" id="KW-1185">Reference proteome</keyword>
<dbReference type="Proteomes" id="UP000481360">
    <property type="component" value="Unassembled WGS sequence"/>
</dbReference>
<reference evidence="1 2" key="1">
    <citation type="submission" date="2020-03" db="EMBL/GenBank/DDBJ databases">
        <title>Isolation and identification of active actinomycetes.</title>
        <authorList>
            <person name="Sun X."/>
        </authorList>
    </citation>
    <scope>NUCLEOTIDE SEQUENCE [LARGE SCALE GENOMIC DNA]</scope>
    <source>
        <strain evidence="1 2">NEAU-D13</strain>
    </source>
</reference>
<protein>
    <submittedName>
        <fullName evidence="1">Uncharacterized protein</fullName>
    </submittedName>
</protein>
<dbReference type="RefSeq" id="WP_166049471.1">
    <property type="nucleotide sequence ID" value="NZ_JAAMPJ010000007.1"/>
</dbReference>
<accession>A0A7C9VYI1</accession>
<comment type="caution">
    <text evidence="1">The sequence shown here is derived from an EMBL/GenBank/DDBJ whole genome shotgun (WGS) entry which is preliminary data.</text>
</comment>
<proteinExistence type="predicted"/>